<dbReference type="Proteomes" id="UP000309991">
    <property type="component" value="Segment"/>
</dbReference>
<name>A0A4Y5FF89_9CAUD</name>
<gene>
    <name evidence="1" type="ORF">UCC3521_0002</name>
</gene>
<proteinExistence type="predicted"/>
<evidence type="ECO:0000313" key="1">
    <source>
        <dbReference type="EMBL" id="QBJ03540.1"/>
    </source>
</evidence>
<accession>A0A4Y5FF89</accession>
<sequence length="191" mass="22089">MKTSELVSKLKSMGYQVKAKSMVMMDGDTVYVYTSDGKYAGNVCTKVFGTLSTDTRVTTSGKSAYDTEDVNNLVDTLTTYALTPLDEREDTKKYLVKMLPEGDNYVNQDIYDKHIFFSSKSETDRCKTHFTEKEYDEVQKQNATWLPKFDKSDPHFVEVPDDEYEECKLHDTELMYPDEEFTRTYSKVPIE</sequence>
<reference evidence="1 2" key="1">
    <citation type="submission" date="2019-02" db="EMBL/GenBank/DDBJ databases">
        <title>Isolation of virulent Lactobacillus brevis phages.</title>
        <authorList>
            <person name="Feyereisen M."/>
            <person name="Mahony J."/>
            <person name="O'Sullivan T."/>
            <person name="van Sinderen D."/>
        </authorList>
    </citation>
    <scope>NUCLEOTIDE SEQUENCE [LARGE SCALE GENOMIC DNA]</scope>
</reference>
<keyword evidence="2" id="KW-1185">Reference proteome</keyword>
<dbReference type="EMBL" id="MK504444">
    <property type="protein sequence ID" value="QBJ03540.1"/>
    <property type="molecule type" value="Genomic_DNA"/>
</dbReference>
<protein>
    <submittedName>
        <fullName evidence="1">Uncharacterized protein</fullName>
    </submittedName>
</protein>
<evidence type="ECO:0000313" key="2">
    <source>
        <dbReference type="Proteomes" id="UP000309991"/>
    </source>
</evidence>
<organism evidence="1 2">
    <name type="scientific">Lactobacillus phage 3-521</name>
    <dbReference type="NCBI Taxonomy" id="2510943"/>
    <lineage>
        <taxon>Viruses</taxon>
        <taxon>Duplodnaviria</taxon>
        <taxon>Heunggongvirae</taxon>
        <taxon>Uroviricota</taxon>
        <taxon>Caudoviricetes</taxon>
        <taxon>Herelleviridae</taxon>
        <taxon>Watanabevirus</taxon>
        <taxon>Watanabevirus wv3521</taxon>
    </lineage>
</organism>